<evidence type="ECO:0000256" key="9">
    <source>
        <dbReference type="ARBA" id="ARBA00023242"/>
    </source>
</evidence>
<keyword evidence="12" id="KW-1185">Reference proteome</keyword>
<comment type="subcellular location">
    <subcellularLocation>
        <location evidence="2">Cytoplasm</location>
    </subcellularLocation>
    <subcellularLocation>
        <location evidence="1">Nucleus</location>
    </subcellularLocation>
</comment>
<evidence type="ECO:0000256" key="7">
    <source>
        <dbReference type="ARBA" id="ARBA00023015"/>
    </source>
</evidence>
<gene>
    <name evidence="13" type="primary">LOC111451505</name>
</gene>
<dbReference type="GeneID" id="111451505"/>
<keyword evidence="9" id="KW-0539">Nucleus</keyword>
<evidence type="ECO:0000259" key="11">
    <source>
        <dbReference type="Pfam" id="PF10497"/>
    </source>
</evidence>
<feature type="region of interest" description="Disordered" evidence="10">
    <location>
        <begin position="422"/>
        <end position="464"/>
    </location>
</feature>
<proteinExistence type="predicted"/>
<feature type="compositionally biased region" description="Low complexity" evidence="10">
    <location>
        <begin position="443"/>
        <end position="453"/>
    </location>
</feature>
<evidence type="ECO:0000256" key="8">
    <source>
        <dbReference type="ARBA" id="ARBA00023163"/>
    </source>
</evidence>
<evidence type="ECO:0000256" key="2">
    <source>
        <dbReference type="ARBA" id="ARBA00004496"/>
    </source>
</evidence>
<sequence length="464" mass="52475">MEIDRPSAVQMPEVSQYEQSRELRIRENLERMQKLGILDLSLKLKSSAPSRQNRRRSLNPKASPPSFNLPQAVAVRRSSRLQNVTPVTYSELRVERKSKFSEDEGVILEDGSRPEIYSEEHEKRLGSTEKIWTLFVDGYGKDGKRIYDPVKGKTCHQCRQKTLGHRTHCSKCNMVQGQFCGDCLYMRYGEHVLEAQENPSWICPVCRGICNCSLCRQAKGWLPTGSLYKKIARMGFKSVAHFLIQTKRPQPNSGQNPTDLASAKRALSFPDLEANPVGSLSVNDQMSVKRSLSFSCLEQQGSKQCKPYHLDHENDEQSQHQSANYDELGEDVVNEKEQSVHCLKRKNDGDNYSPMPVKKPTIRVESSTVDQSLEKKIDDIRCLTSSRVIQESDDKTSEEGANSLSKKKLKCVSNGRVLRPRHQSLEKTTDISSQTTILEGGTSSSELKSATSSRVLRPRHKPMM</sequence>
<dbReference type="InterPro" id="IPR018866">
    <property type="entry name" value="Znf-4CXXC_R1"/>
</dbReference>
<dbReference type="InterPro" id="IPR040221">
    <property type="entry name" value="CDCA7/CDA7L"/>
</dbReference>
<evidence type="ECO:0000256" key="5">
    <source>
        <dbReference type="ARBA" id="ARBA00022553"/>
    </source>
</evidence>
<dbReference type="Proteomes" id="UP000504609">
    <property type="component" value="Unplaced"/>
</dbReference>
<evidence type="ECO:0000313" key="12">
    <source>
        <dbReference type="Proteomes" id="UP000504609"/>
    </source>
</evidence>
<dbReference type="GO" id="GO:0005634">
    <property type="term" value="C:nucleus"/>
    <property type="evidence" value="ECO:0007669"/>
    <property type="project" value="UniProtKB-SubCell"/>
</dbReference>
<feature type="region of interest" description="Disordered" evidence="10">
    <location>
        <begin position="46"/>
        <end position="68"/>
    </location>
</feature>
<keyword evidence="4" id="KW-1017">Isopeptide bond</keyword>
<organism evidence="12 13">
    <name type="scientific">Cucurbita moschata</name>
    <name type="common">Winter crookneck squash</name>
    <name type="synonym">Cucurbita pepo var. moschata</name>
    <dbReference type="NCBI Taxonomy" id="3662"/>
    <lineage>
        <taxon>Eukaryota</taxon>
        <taxon>Viridiplantae</taxon>
        <taxon>Streptophyta</taxon>
        <taxon>Embryophyta</taxon>
        <taxon>Tracheophyta</taxon>
        <taxon>Spermatophyta</taxon>
        <taxon>Magnoliopsida</taxon>
        <taxon>eudicotyledons</taxon>
        <taxon>Gunneridae</taxon>
        <taxon>Pentapetalae</taxon>
        <taxon>rosids</taxon>
        <taxon>fabids</taxon>
        <taxon>Cucurbitales</taxon>
        <taxon>Cucurbitaceae</taxon>
        <taxon>Cucurbiteae</taxon>
        <taxon>Cucurbita</taxon>
    </lineage>
</organism>
<reference evidence="13" key="1">
    <citation type="submission" date="2025-08" db="UniProtKB">
        <authorList>
            <consortium name="RefSeq"/>
        </authorList>
    </citation>
    <scope>IDENTIFICATION</scope>
    <source>
        <tissue evidence="13">Young leaves</tissue>
    </source>
</reference>
<keyword evidence="6" id="KW-0832">Ubl conjugation</keyword>
<keyword evidence="8" id="KW-0804">Transcription</keyword>
<dbReference type="GO" id="GO:0005737">
    <property type="term" value="C:cytoplasm"/>
    <property type="evidence" value="ECO:0007669"/>
    <property type="project" value="UniProtKB-SubCell"/>
</dbReference>
<dbReference type="Pfam" id="PF10497">
    <property type="entry name" value="zf-4CXXC_R1"/>
    <property type="match status" value="1"/>
</dbReference>
<protein>
    <submittedName>
        <fullName evidence="13">Uncharacterized protein LOC111451505</fullName>
    </submittedName>
</protein>
<dbReference type="RefSeq" id="XP_022947731.1">
    <property type="nucleotide sequence ID" value="XM_023091963.1"/>
</dbReference>
<evidence type="ECO:0000256" key="6">
    <source>
        <dbReference type="ARBA" id="ARBA00022843"/>
    </source>
</evidence>
<evidence type="ECO:0000256" key="4">
    <source>
        <dbReference type="ARBA" id="ARBA00022499"/>
    </source>
</evidence>
<dbReference type="PANTHER" id="PTHR31169:SF23">
    <property type="entry name" value="OS03G0572250 PROTEIN"/>
    <property type="match status" value="1"/>
</dbReference>
<evidence type="ECO:0000256" key="10">
    <source>
        <dbReference type="SAM" id="MobiDB-lite"/>
    </source>
</evidence>
<dbReference type="GO" id="GO:0006355">
    <property type="term" value="P:regulation of DNA-templated transcription"/>
    <property type="evidence" value="ECO:0007669"/>
    <property type="project" value="InterPro"/>
</dbReference>
<keyword evidence="7" id="KW-0805">Transcription regulation</keyword>
<feature type="domain" description="Zinc-finger" evidence="11">
    <location>
        <begin position="147"/>
        <end position="243"/>
    </location>
</feature>
<dbReference type="PANTHER" id="PTHR31169">
    <property type="entry name" value="OS05G0300700 PROTEIN"/>
    <property type="match status" value="1"/>
</dbReference>
<keyword evidence="3" id="KW-0963">Cytoplasm</keyword>
<evidence type="ECO:0000313" key="13">
    <source>
        <dbReference type="RefSeq" id="XP_022947731.1"/>
    </source>
</evidence>
<dbReference type="KEGG" id="cmos:111451505"/>
<dbReference type="AlphaFoldDB" id="A0A6J1G793"/>
<accession>A0A6J1G793</accession>
<evidence type="ECO:0000256" key="1">
    <source>
        <dbReference type="ARBA" id="ARBA00004123"/>
    </source>
</evidence>
<name>A0A6J1G793_CUCMO</name>
<keyword evidence="5" id="KW-0597">Phosphoprotein</keyword>
<evidence type="ECO:0000256" key="3">
    <source>
        <dbReference type="ARBA" id="ARBA00022490"/>
    </source>
</evidence>